<evidence type="ECO:0000313" key="2">
    <source>
        <dbReference type="Proteomes" id="UP000002490"/>
    </source>
</evidence>
<evidence type="ECO:0000313" key="1">
    <source>
        <dbReference type="EMBL" id="AAM84709.1"/>
    </source>
</evidence>
<accession>Q8CLK6</accession>
<dbReference type="HOGENOM" id="CLU_3392108_0_0_6"/>
<dbReference type="KEGG" id="ypk:y1131"/>
<organism evidence="1 2">
    <name type="scientific">Yersinia pestis</name>
    <dbReference type="NCBI Taxonomy" id="632"/>
    <lineage>
        <taxon>Bacteria</taxon>
        <taxon>Pseudomonadati</taxon>
        <taxon>Pseudomonadota</taxon>
        <taxon>Gammaproteobacteria</taxon>
        <taxon>Enterobacterales</taxon>
        <taxon>Yersiniaceae</taxon>
        <taxon>Yersinia</taxon>
    </lineage>
</organism>
<proteinExistence type="predicted"/>
<reference evidence="1 2" key="1">
    <citation type="journal article" date="2002" name="J. Bacteriol.">
        <title>Genome sequence of Yersinia pestis KIM.</title>
        <authorList>
            <person name="Deng W."/>
            <person name="Burland V."/>
            <person name="Plunkett G.III."/>
            <person name="Boutin A."/>
            <person name="Mayhew G.F."/>
            <person name="Liss P."/>
            <person name="Perna N.T."/>
            <person name="Rose D.J."/>
            <person name="Mau B."/>
            <person name="Zhou S."/>
            <person name="Schwartz D.C."/>
            <person name="Fetherston J.D."/>
            <person name="Lindler L.E."/>
            <person name="Brubaker R.R."/>
            <person name="Plana G.V."/>
            <person name="Straley S.C."/>
            <person name="McDonough K.A."/>
            <person name="Nilles M.L."/>
            <person name="Matson J.S."/>
            <person name="Blattner F.R."/>
            <person name="Perry R.D."/>
        </authorList>
    </citation>
    <scope>NUCLEOTIDE SEQUENCE [LARGE SCALE GENOMIC DNA]</scope>
    <source>
        <strain evidence="2">KIM10+ / Biovar Mediaevalis</strain>
    </source>
</reference>
<dbReference type="Proteomes" id="UP000002490">
    <property type="component" value="Chromosome"/>
</dbReference>
<dbReference type="EMBL" id="AE009952">
    <property type="protein sequence ID" value="AAM84709.1"/>
    <property type="molecule type" value="Genomic_DNA"/>
</dbReference>
<gene>
    <name evidence="1" type="ordered locus">y1131</name>
</gene>
<dbReference type="AlphaFoldDB" id="Q8CLK6"/>
<sequence length="32" mass="3494">MFLKAKGISNAVLLPIGSDGGKMASHLWFLYK</sequence>
<protein>
    <submittedName>
        <fullName evidence="1">Uncharacterized protein</fullName>
    </submittedName>
</protein>
<name>Q8CLK6_YERPE</name>